<accession>A0ABY6FXU1</accession>
<dbReference type="EMBL" id="CP107020">
    <property type="protein sequence ID" value="UYG15749.1"/>
    <property type="molecule type" value="Genomic_DNA"/>
</dbReference>
<sequence>MTAYEVNLILHGVSLDDERQMKALEELPYVALPASIHGAIELEVEIEAGSAIDAWARINADVNAIGGHIARIGLDLVSTSDIAERLGASRESVRLWSAGKRRDHFPAPFDRISASPIWRWVEVYEWASKNGVCLAEELPHPLPADMVDALNGALARWRYAKRNEGWSRGATRGRVIPIEHGRRNSLRVRYQAQSWVEKSVAHA</sequence>
<gene>
    <name evidence="1" type="ORF">BRM3_08835</name>
</gene>
<organism evidence="1 2">
    <name type="scientific">Brachybacterium huguangmaarense</name>
    <dbReference type="NCBI Taxonomy" id="1652028"/>
    <lineage>
        <taxon>Bacteria</taxon>
        <taxon>Bacillati</taxon>
        <taxon>Actinomycetota</taxon>
        <taxon>Actinomycetes</taxon>
        <taxon>Micrococcales</taxon>
        <taxon>Dermabacteraceae</taxon>
        <taxon>Brachybacterium</taxon>
    </lineage>
</organism>
<evidence type="ECO:0000313" key="1">
    <source>
        <dbReference type="EMBL" id="UYG15749.1"/>
    </source>
</evidence>
<dbReference type="RefSeq" id="WP_263592963.1">
    <property type="nucleotide sequence ID" value="NZ_CP107020.1"/>
</dbReference>
<protein>
    <recommendedName>
        <fullName evidence="3">DNA-binding protein</fullName>
    </recommendedName>
</protein>
<name>A0ABY6FXU1_9MICO</name>
<evidence type="ECO:0008006" key="3">
    <source>
        <dbReference type="Google" id="ProtNLM"/>
    </source>
</evidence>
<keyword evidence="2" id="KW-1185">Reference proteome</keyword>
<evidence type="ECO:0000313" key="2">
    <source>
        <dbReference type="Proteomes" id="UP001164305"/>
    </source>
</evidence>
<proteinExistence type="predicted"/>
<reference evidence="1" key="1">
    <citation type="submission" date="2022-10" db="EMBL/GenBank/DDBJ databases">
        <title>Whole-Genome Sequencing of Brachybacterium huguangmaarense BRM-3, Isolated from Betula schmidtii.</title>
        <authorList>
            <person name="Haam D."/>
        </authorList>
    </citation>
    <scope>NUCLEOTIDE SEQUENCE</scope>
    <source>
        <strain evidence="1">BRM-3</strain>
    </source>
</reference>
<dbReference type="Proteomes" id="UP001164305">
    <property type="component" value="Chromosome"/>
</dbReference>